<dbReference type="GO" id="GO:0016787">
    <property type="term" value="F:hydrolase activity"/>
    <property type="evidence" value="ECO:0007669"/>
    <property type="project" value="UniProtKB-KW"/>
</dbReference>
<dbReference type="Pfam" id="PF02626">
    <property type="entry name" value="CT_A_B"/>
    <property type="match status" value="1"/>
</dbReference>
<comment type="caution">
    <text evidence="7">The sequence shown here is derived from an EMBL/GenBank/DDBJ whole genome shotgun (WGS) entry which is preliminary data.</text>
</comment>
<dbReference type="InterPro" id="IPR029000">
    <property type="entry name" value="Cyclophilin-like_dom_sf"/>
</dbReference>
<keyword evidence="3" id="KW-0067">ATP-binding</keyword>
<sequence>MQASFRPAGTAGVLIDCGDLDAALRVFTVLRAARDEGALAVGEIVPAARTVLVVGGEARDPRRLVPKLRRLIEAGAAAAEIGTSATETVIPVAYEGPDLGEVAALTGMSAQQVIERHAASEYTVAFTGFAPGFAYLSGGDPALEVPRRSTPRSRIEAGAVGLAGPFSGVYPRASPGGWQIIGRTDHAMWDTRREQPAALLAGGTVRFRPEREHVSARADRTPERTTPPPPGAGPDAATGTPSLRVIDPGLQSLVEDAGRRGVSGMGVGASGTAVPRALGRANRLVGNRPGAAAVELAHGGFAVEAVATTVLALTGAERRGRVTGPSGTRAAPHETPFRLSTGERLELDAPRRGLRTVLAVRGGVLAPATLGSRSRDTLAGLGPEPLAAGDVIAAGDDAVAAVGAPEPPVPTELPAAGEETTLRVVLGPRDDWFDARALATFTGESWEVTPRSDRVGVRLAGTPLTRAEGYRDRELPSEGMVLGALQVPPDGQPVLFLADRPLTGGYPVIAVVHDDDLETAAQLVPGSRIRFTPSDEAGRPSTTEHPGTDTDTEQEMPS</sequence>
<dbReference type="SMART" id="SM00797">
    <property type="entry name" value="AHS2"/>
    <property type="match status" value="1"/>
</dbReference>
<dbReference type="Pfam" id="PF02682">
    <property type="entry name" value="CT_C_D"/>
    <property type="match status" value="1"/>
</dbReference>
<keyword evidence="7" id="KW-0456">Lyase</keyword>
<proteinExistence type="predicted"/>
<dbReference type="InterPro" id="IPR003833">
    <property type="entry name" value="CT_C_D"/>
</dbReference>
<feature type="compositionally biased region" description="Basic and acidic residues" evidence="4">
    <location>
        <begin position="210"/>
        <end position="223"/>
    </location>
</feature>
<evidence type="ECO:0000256" key="2">
    <source>
        <dbReference type="ARBA" id="ARBA00022801"/>
    </source>
</evidence>
<keyword evidence="2" id="KW-0378">Hydrolase</keyword>
<evidence type="ECO:0000313" key="7">
    <source>
        <dbReference type="EMBL" id="KAB1659555.1"/>
    </source>
</evidence>
<protein>
    <submittedName>
        <fullName evidence="7">5-oxoprolinase/urea amidolyase family protein</fullName>
    </submittedName>
</protein>
<evidence type="ECO:0000313" key="8">
    <source>
        <dbReference type="Proteomes" id="UP000467240"/>
    </source>
</evidence>
<dbReference type="Gene3D" id="2.40.100.10">
    <property type="entry name" value="Cyclophilin-like"/>
    <property type="match status" value="2"/>
</dbReference>
<reference evidence="7 8" key="1">
    <citation type="submission" date="2019-09" db="EMBL/GenBank/DDBJ databases">
        <title>Phylogeny of genus Pseudoclavibacter and closely related genus.</title>
        <authorList>
            <person name="Li Y."/>
        </authorList>
    </citation>
    <scope>NUCLEOTIDE SEQUENCE [LARGE SCALE GENOMIC DNA]</scope>
    <source>
        <strain evidence="7 8">DSM 23821</strain>
    </source>
</reference>
<dbReference type="Gene3D" id="3.30.1360.40">
    <property type="match status" value="1"/>
</dbReference>
<organism evidence="7 8">
    <name type="scientific">Pseudoclavibacter chungangensis</name>
    <dbReference type="NCBI Taxonomy" id="587635"/>
    <lineage>
        <taxon>Bacteria</taxon>
        <taxon>Bacillati</taxon>
        <taxon>Actinomycetota</taxon>
        <taxon>Actinomycetes</taxon>
        <taxon>Micrococcales</taxon>
        <taxon>Microbacteriaceae</taxon>
        <taxon>Pseudoclavibacter</taxon>
    </lineage>
</organism>
<dbReference type="GO" id="GO:0016829">
    <property type="term" value="F:lyase activity"/>
    <property type="evidence" value="ECO:0007669"/>
    <property type="project" value="UniProtKB-KW"/>
</dbReference>
<dbReference type="EMBL" id="WBJZ01000006">
    <property type="protein sequence ID" value="KAB1659555.1"/>
    <property type="molecule type" value="Genomic_DNA"/>
</dbReference>
<dbReference type="SMART" id="SM00796">
    <property type="entry name" value="AHS1"/>
    <property type="match status" value="1"/>
</dbReference>
<evidence type="ECO:0000256" key="3">
    <source>
        <dbReference type="ARBA" id="ARBA00022840"/>
    </source>
</evidence>
<dbReference type="AlphaFoldDB" id="A0A7J5BYX9"/>
<feature type="domain" description="Carboxyltransferase" evidence="5">
    <location>
        <begin position="3"/>
        <end position="199"/>
    </location>
</feature>
<accession>A0A7J5BYX9</accession>
<evidence type="ECO:0000256" key="1">
    <source>
        <dbReference type="ARBA" id="ARBA00022741"/>
    </source>
</evidence>
<keyword evidence="1" id="KW-0547">Nucleotide-binding</keyword>
<name>A0A7J5BYX9_9MICO</name>
<feature type="domain" description="Carboxyltransferase" evidence="6">
    <location>
        <begin position="264"/>
        <end position="546"/>
    </location>
</feature>
<gene>
    <name evidence="7" type="ORF">F8O01_06205</name>
</gene>
<dbReference type="PANTHER" id="PTHR43309:SF3">
    <property type="entry name" value="5-OXOPROLINASE SUBUNIT C"/>
    <property type="match status" value="1"/>
</dbReference>
<dbReference type="InterPro" id="IPR003778">
    <property type="entry name" value="CT_A_B"/>
</dbReference>
<dbReference type="Proteomes" id="UP000467240">
    <property type="component" value="Unassembled WGS sequence"/>
</dbReference>
<dbReference type="InterPro" id="IPR052708">
    <property type="entry name" value="PxpC"/>
</dbReference>
<evidence type="ECO:0000259" key="5">
    <source>
        <dbReference type="SMART" id="SM00796"/>
    </source>
</evidence>
<dbReference type="SUPFAM" id="SSF50891">
    <property type="entry name" value="Cyclophilin-like"/>
    <property type="match status" value="2"/>
</dbReference>
<evidence type="ECO:0000256" key="4">
    <source>
        <dbReference type="SAM" id="MobiDB-lite"/>
    </source>
</evidence>
<keyword evidence="8" id="KW-1185">Reference proteome</keyword>
<dbReference type="GO" id="GO:0005524">
    <property type="term" value="F:ATP binding"/>
    <property type="evidence" value="ECO:0007669"/>
    <property type="project" value="UniProtKB-KW"/>
</dbReference>
<dbReference type="PANTHER" id="PTHR43309">
    <property type="entry name" value="5-OXOPROLINASE SUBUNIT C"/>
    <property type="match status" value="1"/>
</dbReference>
<feature type="region of interest" description="Disordered" evidence="4">
    <location>
        <begin position="210"/>
        <end position="241"/>
    </location>
</feature>
<dbReference type="OrthoDB" id="9768696at2"/>
<evidence type="ECO:0000259" key="6">
    <source>
        <dbReference type="SMART" id="SM00797"/>
    </source>
</evidence>
<feature type="region of interest" description="Disordered" evidence="4">
    <location>
        <begin position="523"/>
        <end position="558"/>
    </location>
</feature>